<evidence type="ECO:0000256" key="5">
    <source>
        <dbReference type="ARBA" id="ARBA00022692"/>
    </source>
</evidence>
<keyword evidence="7 9" id="KW-0472">Membrane</keyword>
<protein>
    <submittedName>
        <fullName evidence="10">AI-2E family transporter</fullName>
    </submittedName>
</protein>
<evidence type="ECO:0000256" key="7">
    <source>
        <dbReference type="ARBA" id="ARBA00023136"/>
    </source>
</evidence>
<feature type="transmembrane region" description="Helical" evidence="9">
    <location>
        <begin position="259"/>
        <end position="278"/>
    </location>
</feature>
<organism evidence="10 11">
    <name type="scientific">Arthrobacter mangrovi</name>
    <dbReference type="NCBI Taxonomy" id="2966350"/>
    <lineage>
        <taxon>Bacteria</taxon>
        <taxon>Bacillati</taxon>
        <taxon>Actinomycetota</taxon>
        <taxon>Actinomycetes</taxon>
        <taxon>Micrococcales</taxon>
        <taxon>Micrococcaceae</taxon>
        <taxon>Arthrobacter</taxon>
    </lineage>
</organism>
<dbReference type="RefSeq" id="WP_264795097.1">
    <property type="nucleotide sequence ID" value="NZ_BRVS01000005.1"/>
</dbReference>
<gene>
    <name evidence="10" type="ORF">AHIS1636_13990</name>
</gene>
<evidence type="ECO:0000313" key="10">
    <source>
        <dbReference type="EMBL" id="GLB66960.1"/>
    </source>
</evidence>
<dbReference type="Proteomes" id="UP001209654">
    <property type="component" value="Unassembled WGS sequence"/>
</dbReference>
<keyword evidence="11" id="KW-1185">Reference proteome</keyword>
<feature type="transmembrane region" description="Helical" evidence="9">
    <location>
        <begin position="285"/>
        <end position="307"/>
    </location>
</feature>
<evidence type="ECO:0000256" key="9">
    <source>
        <dbReference type="SAM" id="Phobius"/>
    </source>
</evidence>
<evidence type="ECO:0000256" key="8">
    <source>
        <dbReference type="SAM" id="MobiDB-lite"/>
    </source>
</evidence>
<dbReference type="PANTHER" id="PTHR21716">
    <property type="entry name" value="TRANSMEMBRANE PROTEIN"/>
    <property type="match status" value="1"/>
</dbReference>
<feature type="transmembrane region" description="Helical" evidence="9">
    <location>
        <begin position="40"/>
        <end position="57"/>
    </location>
</feature>
<feature type="transmembrane region" description="Helical" evidence="9">
    <location>
        <begin position="92"/>
        <end position="116"/>
    </location>
</feature>
<comment type="subcellular location">
    <subcellularLocation>
        <location evidence="1">Cell membrane</location>
        <topology evidence="1">Multi-pass membrane protein</topology>
    </subcellularLocation>
</comment>
<keyword evidence="6 9" id="KW-1133">Transmembrane helix</keyword>
<comment type="caution">
    <text evidence="10">The sequence shown here is derived from an EMBL/GenBank/DDBJ whole genome shotgun (WGS) entry which is preliminary data.</text>
</comment>
<keyword evidence="4" id="KW-1003">Cell membrane</keyword>
<evidence type="ECO:0000256" key="3">
    <source>
        <dbReference type="ARBA" id="ARBA00022448"/>
    </source>
</evidence>
<feature type="region of interest" description="Disordered" evidence="8">
    <location>
        <begin position="1"/>
        <end position="32"/>
    </location>
</feature>
<dbReference type="PANTHER" id="PTHR21716:SF53">
    <property type="entry name" value="PERMEASE PERM-RELATED"/>
    <property type="match status" value="1"/>
</dbReference>
<dbReference type="EMBL" id="BRVS01000005">
    <property type="protein sequence ID" value="GLB66960.1"/>
    <property type="molecule type" value="Genomic_DNA"/>
</dbReference>
<feature type="transmembrane region" description="Helical" evidence="9">
    <location>
        <begin position="170"/>
        <end position="195"/>
    </location>
</feature>
<comment type="similarity">
    <text evidence="2">Belongs to the autoinducer-2 exporter (AI-2E) (TC 2.A.86) family.</text>
</comment>
<evidence type="ECO:0000313" key="11">
    <source>
        <dbReference type="Proteomes" id="UP001209654"/>
    </source>
</evidence>
<feature type="transmembrane region" description="Helical" evidence="9">
    <location>
        <begin position="327"/>
        <end position="360"/>
    </location>
</feature>
<keyword evidence="5 9" id="KW-0812">Transmembrane</keyword>
<feature type="transmembrane region" description="Helical" evidence="9">
    <location>
        <begin position="231"/>
        <end position="253"/>
    </location>
</feature>
<feature type="transmembrane region" description="Helical" evidence="9">
    <location>
        <begin position="63"/>
        <end position="80"/>
    </location>
</feature>
<sequence>MALTTRRRQLLEAHQSRRRPTPSDPGLWSDGLGRTATRSAQILLTLALVTVSVYVMLQLQLVVIPLLIALILAAAVSPLVRKLRDWGWPSTLATSATFFGLLVVLGGIITGIVFAVRSESEELVQQATGGFKQLQTFMANFPLPVSQAQIDEAVAGIGEFLTSSAARRSALSGLSTATEVITGAVLMAVVLFYFLKDGDRIWSFLLRWVPARRRGKMELAGAKAVDVLGNYVRGTAIVAAVDAVVIGLALFILQVPLALPLAVLIFIGGFIPIVGATVAGVLSALVALVANGPVAALVVIGVVILVNQLEGNLLQPVVMGRSVSLHSLVILLALAAGTILGGIIGGILAVPIAAVGWVVIRVMSGYGEDRPGAEPADQTTVG</sequence>
<keyword evidence="3" id="KW-0813">Transport</keyword>
<accession>A0ABQ5MSL4</accession>
<evidence type="ECO:0000256" key="4">
    <source>
        <dbReference type="ARBA" id="ARBA00022475"/>
    </source>
</evidence>
<evidence type="ECO:0000256" key="6">
    <source>
        <dbReference type="ARBA" id="ARBA00022989"/>
    </source>
</evidence>
<dbReference type="Pfam" id="PF01594">
    <property type="entry name" value="AI-2E_transport"/>
    <property type="match status" value="1"/>
</dbReference>
<proteinExistence type="inferred from homology"/>
<reference evidence="10 11" key="1">
    <citation type="journal article" date="2023" name="Int. J. Syst. Evol. Microbiol.">
        <title>Arthrobacter mangrovi sp. nov., an actinobacterium isolated from the rhizosphere of a mangrove.</title>
        <authorList>
            <person name="Hamada M."/>
            <person name="Saitou S."/>
            <person name="Enomoto N."/>
            <person name="Nanri K."/>
            <person name="Hidaka K."/>
            <person name="Miura T."/>
            <person name="Tamura T."/>
        </authorList>
    </citation>
    <scope>NUCLEOTIDE SEQUENCE [LARGE SCALE GENOMIC DNA]</scope>
    <source>
        <strain evidence="10 11">NBRC 112813</strain>
    </source>
</reference>
<dbReference type="InterPro" id="IPR002549">
    <property type="entry name" value="AI-2E-like"/>
</dbReference>
<name>A0ABQ5MSL4_9MICC</name>
<evidence type="ECO:0000256" key="1">
    <source>
        <dbReference type="ARBA" id="ARBA00004651"/>
    </source>
</evidence>
<evidence type="ECO:0000256" key="2">
    <source>
        <dbReference type="ARBA" id="ARBA00009773"/>
    </source>
</evidence>